<organism evidence="1 2">
    <name type="scientific">Vibrio phage Seahorse</name>
    <dbReference type="NCBI Taxonomy" id="2662136"/>
    <lineage>
        <taxon>Viruses</taxon>
        <taxon>Duplodnaviria</taxon>
        <taxon>Heunggongvirae</taxon>
        <taxon>Uroviricota</taxon>
        <taxon>Caudoviricetes</taxon>
        <taxon>Seahorsevirus</taxon>
        <taxon>Seahorsevirus seahorse</taxon>
    </lineage>
</organism>
<evidence type="ECO:0000313" key="2">
    <source>
        <dbReference type="Proteomes" id="UP000500903"/>
    </source>
</evidence>
<dbReference type="Proteomes" id="UP000500903">
    <property type="component" value="Segment"/>
</dbReference>
<sequence>MSNLIELQNKIHQQNVEMGWWDNPRPFSTFVCLFHSELSEAMEGDRKGLMDDHLPQYPMFQVELADFVIRCLDWLGSKSHRNLEDNYDFAGINYENFDEIELIARLHNGVSMSYQLYMDKNNIADFDVRDGILSCVEVSIEWCKFKGIDLNQIILEKVEYNKHRSDHKRENREKEGGKKY</sequence>
<name>A0A6B7SIX2_9CAUD</name>
<dbReference type="KEGG" id="vg:77925282"/>
<accession>A0A6B7SIX2</accession>
<reference evidence="1 2" key="1">
    <citation type="journal article" date="2020" name="Sci. Rep.">
        <title>A novel vibriophage exhibits inhibitory activity against host protein synthesis machinery.</title>
        <authorList>
            <person name="Thammatinna K."/>
            <person name="Egan M.E."/>
            <person name="Htoo H.H."/>
            <person name="Khanna K."/>
            <person name="Sugie J."/>
            <person name="Nideffer J.F."/>
            <person name="Villa E."/>
            <person name="Tassanakajon A."/>
            <person name="Pogliano J."/>
            <person name="Nonejuie P."/>
            <person name="Chaikeeratisak V."/>
        </authorList>
    </citation>
    <scope>NUCLEOTIDE SEQUENCE [LARGE SCALE GENOMIC DNA]</scope>
</reference>
<keyword evidence="2" id="KW-1185">Reference proteome</keyword>
<dbReference type="CDD" id="cd11542">
    <property type="entry name" value="NTP-PPase_u5"/>
    <property type="match status" value="1"/>
</dbReference>
<dbReference type="EMBL" id="MN512538">
    <property type="protein sequence ID" value="QGF21001.1"/>
    <property type="molecule type" value="Genomic_DNA"/>
</dbReference>
<evidence type="ECO:0000313" key="1">
    <source>
        <dbReference type="EMBL" id="QGF21001.1"/>
    </source>
</evidence>
<dbReference type="RefSeq" id="YP_010649722.1">
    <property type="nucleotide sequence ID" value="NC_070772.1"/>
</dbReference>
<dbReference type="GO" id="GO:0016787">
    <property type="term" value="F:hydrolase activity"/>
    <property type="evidence" value="ECO:0007669"/>
    <property type="project" value="UniProtKB-KW"/>
</dbReference>
<dbReference type="GeneID" id="77925282"/>
<protein>
    <submittedName>
        <fullName evidence="1">Nucleoside triphosphate pyrophosphohydrolase</fullName>
    </submittedName>
</protein>
<keyword evidence="1" id="KW-0378">Hydrolase</keyword>
<proteinExistence type="predicted"/>